<proteinExistence type="predicted"/>
<dbReference type="InterPro" id="IPR016181">
    <property type="entry name" value="Acyl_CoA_acyltransferase"/>
</dbReference>
<dbReference type="STRING" id="753702.SAMN04488102_10173"/>
<protein>
    <submittedName>
        <fullName evidence="2">Predicted N-acyltransferase, GNAT family</fullName>
    </submittedName>
</protein>
<evidence type="ECO:0000313" key="3">
    <source>
        <dbReference type="Proteomes" id="UP000199612"/>
    </source>
</evidence>
<evidence type="ECO:0000313" key="2">
    <source>
        <dbReference type="EMBL" id="SFB84199.1"/>
    </source>
</evidence>
<dbReference type="EMBL" id="FOLT01000001">
    <property type="protein sequence ID" value="SFB84199.1"/>
    <property type="molecule type" value="Genomic_DNA"/>
</dbReference>
<dbReference type="GO" id="GO:0004343">
    <property type="term" value="F:glucosamine 6-phosphate N-acetyltransferase activity"/>
    <property type="evidence" value="ECO:0007669"/>
    <property type="project" value="TreeGrafter"/>
</dbReference>
<keyword evidence="3" id="KW-1185">Reference proteome</keyword>
<keyword evidence="2" id="KW-0808">Transferase</keyword>
<dbReference type="PANTHER" id="PTHR13355:SF11">
    <property type="entry name" value="GLUCOSAMINE 6-PHOSPHATE N-ACETYLTRANSFERASE"/>
    <property type="match status" value="1"/>
</dbReference>
<accession>A0A1I1EAQ0</accession>
<sequence>MDFKTTTDTLSEVYRDSIAIRAEVFIEEQHVDPSLEIDELEDQTLHIVGYENSTPICTARLLKKDDSSIKVQRVAVLSSSRKAGIGRQLMKHIEAIAKNQLDGSRLILDSQDHAIPFYEKEGYSVEGNGFLDAGIPHHFMQKKI</sequence>
<organism evidence="2 3">
    <name type="scientific">Alkalibacterium subtropicum</name>
    <dbReference type="NCBI Taxonomy" id="753702"/>
    <lineage>
        <taxon>Bacteria</taxon>
        <taxon>Bacillati</taxon>
        <taxon>Bacillota</taxon>
        <taxon>Bacilli</taxon>
        <taxon>Lactobacillales</taxon>
        <taxon>Carnobacteriaceae</taxon>
        <taxon>Alkalibacterium</taxon>
    </lineage>
</organism>
<dbReference type="SUPFAM" id="SSF55729">
    <property type="entry name" value="Acyl-CoA N-acyltransferases (Nat)"/>
    <property type="match status" value="1"/>
</dbReference>
<dbReference type="InterPro" id="IPR039143">
    <property type="entry name" value="GNPNAT1-like"/>
</dbReference>
<dbReference type="CDD" id="cd04301">
    <property type="entry name" value="NAT_SF"/>
    <property type="match status" value="1"/>
</dbReference>
<dbReference type="Gene3D" id="3.40.630.30">
    <property type="match status" value="1"/>
</dbReference>
<dbReference type="AlphaFoldDB" id="A0A1I1EAQ0"/>
<dbReference type="OrthoDB" id="9796171at2"/>
<dbReference type="Pfam" id="PF13673">
    <property type="entry name" value="Acetyltransf_10"/>
    <property type="match status" value="1"/>
</dbReference>
<evidence type="ECO:0000259" key="1">
    <source>
        <dbReference type="PROSITE" id="PS51186"/>
    </source>
</evidence>
<dbReference type="RefSeq" id="WP_091527745.1">
    <property type="nucleotide sequence ID" value="NZ_FOLT01000001.1"/>
</dbReference>
<gene>
    <name evidence="2" type="ORF">SAMN04488102_10173</name>
</gene>
<dbReference type="InterPro" id="IPR000182">
    <property type="entry name" value="GNAT_dom"/>
</dbReference>
<feature type="domain" description="N-acetyltransferase" evidence="1">
    <location>
        <begin position="1"/>
        <end position="144"/>
    </location>
</feature>
<dbReference type="PROSITE" id="PS51186">
    <property type="entry name" value="GNAT"/>
    <property type="match status" value="1"/>
</dbReference>
<dbReference type="PANTHER" id="PTHR13355">
    <property type="entry name" value="GLUCOSAMINE 6-PHOSPHATE N-ACETYLTRANSFERASE"/>
    <property type="match status" value="1"/>
</dbReference>
<keyword evidence="2" id="KW-0012">Acyltransferase</keyword>
<reference evidence="3" key="1">
    <citation type="submission" date="2016-10" db="EMBL/GenBank/DDBJ databases">
        <authorList>
            <person name="Varghese N."/>
            <person name="Submissions S."/>
        </authorList>
    </citation>
    <scope>NUCLEOTIDE SEQUENCE [LARGE SCALE GENOMIC DNA]</scope>
    <source>
        <strain evidence="3">DSM 23664</strain>
    </source>
</reference>
<name>A0A1I1EAQ0_9LACT</name>
<dbReference type="Proteomes" id="UP000199612">
    <property type="component" value="Unassembled WGS sequence"/>
</dbReference>